<keyword evidence="10" id="KW-1185">Reference proteome</keyword>
<dbReference type="InterPro" id="IPR024607">
    <property type="entry name" value="Sulfatase_CS"/>
</dbReference>
<evidence type="ECO:0000256" key="3">
    <source>
        <dbReference type="ARBA" id="ARBA00022723"/>
    </source>
</evidence>
<dbReference type="SUPFAM" id="SSF53649">
    <property type="entry name" value="Alkaline phosphatase-like"/>
    <property type="match status" value="1"/>
</dbReference>
<reference evidence="9" key="1">
    <citation type="submission" date="2022-01" db="EMBL/GenBank/DDBJ databases">
        <authorList>
            <person name="King R."/>
        </authorList>
    </citation>
    <scope>NUCLEOTIDE SEQUENCE</scope>
</reference>
<feature type="signal peptide" evidence="7">
    <location>
        <begin position="1"/>
        <end position="22"/>
    </location>
</feature>
<dbReference type="InterPro" id="IPR000917">
    <property type="entry name" value="Sulfatase_N"/>
</dbReference>
<dbReference type="PROSITE" id="PS00149">
    <property type="entry name" value="SULFATASE_2"/>
    <property type="match status" value="1"/>
</dbReference>
<keyword evidence="6" id="KW-0325">Glycoprotein</keyword>
<sequence>MDFSYVLSIILKILAFIGFYQSENELRTRKKNVIIIMADDMGYNDVSFRGNTEIPTYNIDALAFSGVVLNNFKTPPMCTPSRSALMTGKYPHKIGMHDFVIVSNEPWGLDPKEKILPQYFKEAGYVTRLVGKWHLGHFQQQYTPTKRHFDSFFGYLTGVIDYFDHTNFGPNSSTGLDFRRNLEIDKTSTTKYATDLFTEEAVQLIKSHNKSKPLYLQLNHLAPHSGSRLDRPMDVKPEILSKFSYIEDPVRRNLSAMIYELDKSVGEVIHALKDNDMLDDSIIIFYNDNGCPTYGHFGTHCSNYPLRGQKATAFEGGTRTNAIIYSNELPKGSIRNQMIHVSDLLPTLDTLSGASFKYPTKIDGIDQTTRAAQGGGWSPYGIHMKATSTMWEVNGGLFFHPSY</sequence>
<dbReference type="GO" id="GO:0046872">
    <property type="term" value="F:metal ion binding"/>
    <property type="evidence" value="ECO:0007669"/>
    <property type="project" value="UniProtKB-KW"/>
</dbReference>
<comment type="cofactor">
    <cofactor evidence="1">
        <name>Ca(2+)</name>
        <dbReference type="ChEBI" id="CHEBI:29108"/>
    </cofactor>
</comment>
<feature type="chain" id="PRO_5040243399" description="Sulfatase N-terminal domain-containing protein" evidence="7">
    <location>
        <begin position="23"/>
        <end position="403"/>
    </location>
</feature>
<evidence type="ECO:0000256" key="4">
    <source>
        <dbReference type="ARBA" id="ARBA00022801"/>
    </source>
</evidence>
<keyword evidence="3" id="KW-0479">Metal-binding</keyword>
<accession>A0A9P0NJ15</accession>
<keyword evidence="5" id="KW-0106">Calcium</keyword>
<dbReference type="PANTHER" id="PTHR10342">
    <property type="entry name" value="ARYLSULFATASE"/>
    <property type="match status" value="1"/>
</dbReference>
<dbReference type="InterPro" id="IPR017850">
    <property type="entry name" value="Alkaline_phosphatase_core_sf"/>
</dbReference>
<dbReference type="EMBL" id="OU895878">
    <property type="protein sequence ID" value="CAH1721217.1"/>
    <property type="molecule type" value="Genomic_DNA"/>
</dbReference>
<comment type="similarity">
    <text evidence="2">Belongs to the sulfatase family.</text>
</comment>
<feature type="domain" description="Sulfatase N-terminal" evidence="8">
    <location>
        <begin position="31"/>
        <end position="351"/>
    </location>
</feature>
<evidence type="ECO:0000256" key="7">
    <source>
        <dbReference type="SAM" id="SignalP"/>
    </source>
</evidence>
<name>A0A9P0NJ15_9DIPT</name>
<evidence type="ECO:0000256" key="6">
    <source>
        <dbReference type="ARBA" id="ARBA00023180"/>
    </source>
</evidence>
<keyword evidence="7" id="KW-0732">Signal</keyword>
<dbReference type="AlphaFoldDB" id="A0A9P0NJ15"/>
<evidence type="ECO:0000256" key="2">
    <source>
        <dbReference type="ARBA" id="ARBA00008779"/>
    </source>
</evidence>
<dbReference type="GO" id="GO:0008484">
    <property type="term" value="F:sulfuric ester hydrolase activity"/>
    <property type="evidence" value="ECO:0007669"/>
    <property type="project" value="InterPro"/>
</dbReference>
<gene>
    <name evidence="9" type="ORF">CHIRRI_LOCUS7856</name>
</gene>
<evidence type="ECO:0000313" key="10">
    <source>
        <dbReference type="Proteomes" id="UP001153620"/>
    </source>
</evidence>
<protein>
    <recommendedName>
        <fullName evidence="8">Sulfatase N-terminal domain-containing protein</fullName>
    </recommendedName>
</protein>
<organism evidence="9 10">
    <name type="scientific">Chironomus riparius</name>
    <dbReference type="NCBI Taxonomy" id="315576"/>
    <lineage>
        <taxon>Eukaryota</taxon>
        <taxon>Metazoa</taxon>
        <taxon>Ecdysozoa</taxon>
        <taxon>Arthropoda</taxon>
        <taxon>Hexapoda</taxon>
        <taxon>Insecta</taxon>
        <taxon>Pterygota</taxon>
        <taxon>Neoptera</taxon>
        <taxon>Endopterygota</taxon>
        <taxon>Diptera</taxon>
        <taxon>Nematocera</taxon>
        <taxon>Chironomoidea</taxon>
        <taxon>Chironomidae</taxon>
        <taxon>Chironominae</taxon>
        <taxon>Chironomus</taxon>
    </lineage>
</organism>
<dbReference type="PANTHER" id="PTHR10342:SF264">
    <property type="entry name" value="MIP05773P-RELATED"/>
    <property type="match status" value="1"/>
</dbReference>
<evidence type="ECO:0000313" key="9">
    <source>
        <dbReference type="EMBL" id="CAH1721217.1"/>
    </source>
</evidence>
<keyword evidence="4" id="KW-0378">Hydrolase</keyword>
<dbReference type="Gene3D" id="3.40.720.10">
    <property type="entry name" value="Alkaline Phosphatase, subunit A"/>
    <property type="match status" value="1"/>
</dbReference>
<reference evidence="9" key="2">
    <citation type="submission" date="2022-10" db="EMBL/GenBank/DDBJ databases">
        <authorList>
            <consortium name="ENA_rothamsted_submissions"/>
            <consortium name="culmorum"/>
            <person name="King R."/>
        </authorList>
    </citation>
    <scope>NUCLEOTIDE SEQUENCE</scope>
</reference>
<dbReference type="CDD" id="cd16029">
    <property type="entry name" value="4-S"/>
    <property type="match status" value="1"/>
</dbReference>
<evidence type="ECO:0000256" key="1">
    <source>
        <dbReference type="ARBA" id="ARBA00001913"/>
    </source>
</evidence>
<proteinExistence type="inferred from homology"/>
<dbReference type="Proteomes" id="UP001153620">
    <property type="component" value="Chromosome 2"/>
</dbReference>
<dbReference type="PROSITE" id="PS00523">
    <property type="entry name" value="SULFATASE_1"/>
    <property type="match status" value="1"/>
</dbReference>
<evidence type="ECO:0000256" key="5">
    <source>
        <dbReference type="ARBA" id="ARBA00022837"/>
    </source>
</evidence>
<dbReference type="Pfam" id="PF00884">
    <property type="entry name" value="Sulfatase"/>
    <property type="match status" value="1"/>
</dbReference>
<evidence type="ECO:0000259" key="8">
    <source>
        <dbReference type="Pfam" id="PF00884"/>
    </source>
</evidence>
<dbReference type="InterPro" id="IPR047115">
    <property type="entry name" value="ARSB"/>
</dbReference>